<gene>
    <name evidence="2" type="ORF">MICPUCDRAFT_68197</name>
</gene>
<reference evidence="2 3" key="1">
    <citation type="journal article" date="2009" name="Science">
        <title>Green evolution and dynamic adaptations revealed by genomes of the marine picoeukaryotes Micromonas.</title>
        <authorList>
            <person name="Worden A.Z."/>
            <person name="Lee J.H."/>
            <person name="Mock T."/>
            <person name="Rouze P."/>
            <person name="Simmons M.P."/>
            <person name="Aerts A.L."/>
            <person name="Allen A.E."/>
            <person name="Cuvelier M.L."/>
            <person name="Derelle E."/>
            <person name="Everett M.V."/>
            <person name="Foulon E."/>
            <person name="Grimwood J."/>
            <person name="Gundlach H."/>
            <person name="Henrissat B."/>
            <person name="Napoli C."/>
            <person name="McDonald S.M."/>
            <person name="Parker M.S."/>
            <person name="Rombauts S."/>
            <person name="Salamov A."/>
            <person name="Von Dassow P."/>
            <person name="Badger J.H."/>
            <person name="Coutinho P.M."/>
            <person name="Demir E."/>
            <person name="Dubchak I."/>
            <person name="Gentemann C."/>
            <person name="Eikrem W."/>
            <person name="Gready J.E."/>
            <person name="John U."/>
            <person name="Lanier W."/>
            <person name="Lindquist E.A."/>
            <person name="Lucas S."/>
            <person name="Mayer K.F."/>
            <person name="Moreau H."/>
            <person name="Not F."/>
            <person name="Otillar R."/>
            <person name="Panaud O."/>
            <person name="Pangilinan J."/>
            <person name="Paulsen I."/>
            <person name="Piegu B."/>
            <person name="Poliakov A."/>
            <person name="Robbens S."/>
            <person name="Schmutz J."/>
            <person name="Toulza E."/>
            <person name="Wyss T."/>
            <person name="Zelensky A."/>
            <person name="Zhou K."/>
            <person name="Armbrust E.V."/>
            <person name="Bhattacharya D."/>
            <person name="Goodenough U.W."/>
            <person name="Van de Peer Y."/>
            <person name="Grigoriev I.V."/>
        </authorList>
    </citation>
    <scope>NUCLEOTIDE SEQUENCE [LARGE SCALE GENOMIC DNA]</scope>
    <source>
        <strain evidence="2 3">CCMP1545</strain>
    </source>
</reference>
<feature type="region of interest" description="Disordered" evidence="1">
    <location>
        <begin position="132"/>
        <end position="191"/>
    </location>
</feature>
<dbReference type="EMBL" id="GG663739">
    <property type="protein sequence ID" value="EEH57336.1"/>
    <property type="molecule type" value="Genomic_DNA"/>
</dbReference>
<sequence>MAWYDEETEDERLVREAAEDVHRRLRVRSAREDDRGAVFLPASTSRAIAMPASSRPALAPSSSSRAPAPRTPEPPASPWRDDVANDADADRNRRLALARDVAARTGATPDLSRKVARDVMDAERKAVLAAVGPLLAASETRRASPPSAGSEFSFRGGERASRSGSRDAANAANHHDSPRTDDDDDGAGGMSAALWEMARTPPPEEVRRALGYRSFGVDAAARGGFGSDDDAGGGRGGRRGGGEGEKDVEAWTREYDENDDVARRATTTATDAWAHSMDARRRLARIAAATKDAAMYGMHRLDLEKNPTGTTPPRLSLATGGTGGAEEAPPLEASGSALAEEFASMLDAIASRPASPPGGDARSLNARSPLPRHWAPAGEREREAASDGGGGGGAYGEGDGDSDRWSPEDAANVRAARAAAWRAETAARAIVEEERRVRESVGVSVGELLDARVELAAATARAVSEEAAMSVVAVAAEAASLRMTVNERARGGDPDEPTAAKLAEYLEQPLPVVEKIVAS</sequence>
<feature type="compositionally biased region" description="Low complexity" evidence="1">
    <location>
        <begin position="315"/>
        <end position="337"/>
    </location>
</feature>
<feature type="compositionally biased region" description="Basic and acidic residues" evidence="1">
    <location>
        <begin position="79"/>
        <end position="91"/>
    </location>
</feature>
<feature type="region of interest" description="Disordered" evidence="1">
    <location>
        <begin position="303"/>
        <end position="412"/>
    </location>
</feature>
<protein>
    <submittedName>
        <fullName evidence="2">Predicted protein</fullName>
    </submittedName>
</protein>
<dbReference type="AlphaFoldDB" id="C1MTL4"/>
<dbReference type="GeneID" id="9684320"/>
<evidence type="ECO:0000256" key="1">
    <source>
        <dbReference type="SAM" id="MobiDB-lite"/>
    </source>
</evidence>
<evidence type="ECO:0000313" key="3">
    <source>
        <dbReference type="Proteomes" id="UP000001876"/>
    </source>
</evidence>
<feature type="compositionally biased region" description="Low complexity" evidence="1">
    <location>
        <begin position="49"/>
        <end position="68"/>
    </location>
</feature>
<feature type="region of interest" description="Disordered" evidence="1">
    <location>
        <begin position="32"/>
        <end position="91"/>
    </location>
</feature>
<feature type="compositionally biased region" description="Gly residues" evidence="1">
    <location>
        <begin position="387"/>
        <end position="397"/>
    </location>
</feature>
<feature type="compositionally biased region" description="Basic and acidic residues" evidence="1">
    <location>
        <begin position="156"/>
        <end position="165"/>
    </location>
</feature>
<feature type="compositionally biased region" description="Basic and acidic residues" evidence="1">
    <location>
        <begin position="240"/>
        <end position="254"/>
    </location>
</feature>
<keyword evidence="3" id="KW-1185">Reference proteome</keyword>
<evidence type="ECO:0000313" key="2">
    <source>
        <dbReference type="EMBL" id="EEH57336.1"/>
    </source>
</evidence>
<dbReference type="KEGG" id="mpp:MICPUCDRAFT_68197"/>
<proteinExistence type="predicted"/>
<name>C1MTL4_MICPC</name>
<accession>C1MTL4</accession>
<dbReference type="Proteomes" id="UP000001876">
    <property type="component" value="Unassembled WGS sequence"/>
</dbReference>
<organism evidence="3">
    <name type="scientific">Micromonas pusilla (strain CCMP1545)</name>
    <name type="common">Picoplanktonic green alga</name>
    <dbReference type="NCBI Taxonomy" id="564608"/>
    <lineage>
        <taxon>Eukaryota</taxon>
        <taxon>Viridiplantae</taxon>
        <taxon>Chlorophyta</taxon>
        <taxon>Mamiellophyceae</taxon>
        <taxon>Mamiellales</taxon>
        <taxon>Mamiellaceae</taxon>
        <taxon>Micromonas</taxon>
    </lineage>
</organism>
<dbReference type="RefSeq" id="XP_003058881.1">
    <property type="nucleotide sequence ID" value="XM_003058835.1"/>
</dbReference>
<feature type="region of interest" description="Disordered" evidence="1">
    <location>
        <begin position="220"/>
        <end position="254"/>
    </location>
</feature>